<keyword evidence="10" id="KW-0963">Cytoplasm</keyword>
<feature type="binding site" evidence="10">
    <location>
        <position position="243"/>
    </location>
    <ligand>
        <name>pyridoxal 5'-phosphate</name>
        <dbReference type="ChEBI" id="CHEBI:597326"/>
    </ligand>
</feature>
<dbReference type="PANTHER" id="PTHR11601:SF34">
    <property type="entry name" value="CYSTEINE DESULFURASE"/>
    <property type="match status" value="1"/>
</dbReference>
<evidence type="ECO:0000256" key="8">
    <source>
        <dbReference type="ARBA" id="ARBA00023014"/>
    </source>
</evidence>
<proteinExistence type="inferred from homology"/>
<feature type="binding site" description="via persulfide group" evidence="10">
    <location>
        <position position="328"/>
    </location>
    <ligand>
        <name>[2Fe-2S] cluster</name>
        <dbReference type="ChEBI" id="CHEBI:190135"/>
        <note>ligand shared with IscU</note>
    </ligand>
</feature>
<evidence type="ECO:0000256" key="11">
    <source>
        <dbReference type="RuleBase" id="RU004504"/>
    </source>
</evidence>
<feature type="binding site" evidence="10">
    <location>
        <begin position="75"/>
        <end position="76"/>
    </location>
    <ligand>
        <name>pyridoxal 5'-phosphate</name>
        <dbReference type="ChEBI" id="CHEBI:597326"/>
    </ligand>
</feature>
<feature type="active site" description="Cysteine persulfide intermediate" evidence="10">
    <location>
        <position position="328"/>
    </location>
</feature>
<feature type="modified residue" description="N6-(pyridoxal phosphate)lysine" evidence="10">
    <location>
        <position position="206"/>
    </location>
</feature>
<dbReference type="InterPro" id="IPR015422">
    <property type="entry name" value="PyrdxlP-dep_Trfase_small"/>
</dbReference>
<dbReference type="InterPro" id="IPR016454">
    <property type="entry name" value="Cysteine_dSase"/>
</dbReference>
<comment type="catalytic activity">
    <reaction evidence="9 10">
        <text>(sulfur carrier)-H + L-cysteine = (sulfur carrier)-SH + L-alanine</text>
        <dbReference type="Rhea" id="RHEA:43892"/>
        <dbReference type="Rhea" id="RHEA-COMP:14737"/>
        <dbReference type="Rhea" id="RHEA-COMP:14739"/>
        <dbReference type="ChEBI" id="CHEBI:29917"/>
        <dbReference type="ChEBI" id="CHEBI:35235"/>
        <dbReference type="ChEBI" id="CHEBI:57972"/>
        <dbReference type="ChEBI" id="CHEBI:64428"/>
        <dbReference type="EC" id="2.8.1.7"/>
    </reaction>
</comment>
<comment type="pathway">
    <text evidence="10">Cofactor biosynthesis; iron-sulfur cluster biosynthesis.</text>
</comment>
<keyword evidence="14" id="KW-1185">Reference proteome</keyword>
<dbReference type="InterPro" id="IPR010240">
    <property type="entry name" value="Cys_deSase_IscS"/>
</dbReference>
<keyword evidence="5 10" id="KW-0479">Metal-binding</keyword>
<evidence type="ECO:0000256" key="5">
    <source>
        <dbReference type="ARBA" id="ARBA00022723"/>
    </source>
</evidence>
<evidence type="ECO:0000259" key="12">
    <source>
        <dbReference type="Pfam" id="PF00266"/>
    </source>
</evidence>
<evidence type="ECO:0000256" key="10">
    <source>
        <dbReference type="HAMAP-Rule" id="MF_00331"/>
    </source>
</evidence>
<dbReference type="Gene3D" id="3.40.640.10">
    <property type="entry name" value="Type I PLP-dependent aspartate aminotransferase-like (Major domain)"/>
    <property type="match status" value="1"/>
</dbReference>
<dbReference type="EMBL" id="BAABFL010000440">
    <property type="protein sequence ID" value="GAA4651167.1"/>
    <property type="molecule type" value="Genomic_DNA"/>
</dbReference>
<evidence type="ECO:0000256" key="3">
    <source>
        <dbReference type="ARBA" id="ARBA00022679"/>
    </source>
</evidence>
<dbReference type="Pfam" id="PF00266">
    <property type="entry name" value="Aminotran_5"/>
    <property type="match status" value="1"/>
</dbReference>
<name>A0ABP8V896_9GAMM</name>
<feature type="domain" description="Aminotransferase class V" evidence="12">
    <location>
        <begin position="5"/>
        <end position="368"/>
    </location>
</feature>
<dbReference type="RefSeq" id="WP_345197496.1">
    <property type="nucleotide sequence ID" value="NZ_BAABFL010000440.1"/>
</dbReference>
<keyword evidence="4 10" id="KW-0001">2Fe-2S</keyword>
<accession>A0ABP8V896</accession>
<evidence type="ECO:0000313" key="14">
    <source>
        <dbReference type="Proteomes" id="UP001500604"/>
    </source>
</evidence>
<evidence type="ECO:0000256" key="2">
    <source>
        <dbReference type="ARBA" id="ARBA00006490"/>
    </source>
</evidence>
<evidence type="ECO:0000256" key="1">
    <source>
        <dbReference type="ARBA" id="ARBA00001933"/>
    </source>
</evidence>
<dbReference type="InterPro" id="IPR015421">
    <property type="entry name" value="PyrdxlP-dep_Trfase_major"/>
</dbReference>
<keyword evidence="3 10" id="KW-0808">Transferase</keyword>
<dbReference type="PANTHER" id="PTHR11601">
    <property type="entry name" value="CYSTEINE DESULFURYLASE FAMILY MEMBER"/>
    <property type="match status" value="1"/>
</dbReference>
<dbReference type="HAMAP" id="MF_00331">
    <property type="entry name" value="Cys_desulf_IscS"/>
    <property type="match status" value="1"/>
</dbReference>
<evidence type="ECO:0000256" key="9">
    <source>
        <dbReference type="ARBA" id="ARBA00050776"/>
    </source>
</evidence>
<comment type="caution">
    <text evidence="13">The sequence shown here is derived from an EMBL/GenBank/DDBJ whole genome shotgun (WGS) entry which is preliminary data.</text>
</comment>
<comment type="subunit">
    <text evidence="10">Homodimer. Forms a heterotetramer with IscU, interacts with other sulfur acceptors.</text>
</comment>
<dbReference type="Gene3D" id="3.90.1150.10">
    <property type="entry name" value="Aspartate Aminotransferase, domain 1"/>
    <property type="match status" value="1"/>
</dbReference>
<gene>
    <name evidence="10" type="primary">iscS</name>
    <name evidence="13" type="ORF">GCM10023116_34500</name>
</gene>
<dbReference type="Proteomes" id="UP001500604">
    <property type="component" value="Unassembled WGS sequence"/>
</dbReference>
<protein>
    <recommendedName>
        <fullName evidence="10">Cysteine desulfurase IscS</fullName>
        <ecNumber evidence="10">2.8.1.7</ecNumber>
    </recommendedName>
</protein>
<organism evidence="13 14">
    <name type="scientific">Kistimonas scapharcae</name>
    <dbReference type="NCBI Taxonomy" id="1036133"/>
    <lineage>
        <taxon>Bacteria</taxon>
        <taxon>Pseudomonadati</taxon>
        <taxon>Pseudomonadota</taxon>
        <taxon>Gammaproteobacteria</taxon>
        <taxon>Oceanospirillales</taxon>
        <taxon>Endozoicomonadaceae</taxon>
        <taxon>Kistimonas</taxon>
    </lineage>
</organism>
<evidence type="ECO:0000256" key="4">
    <source>
        <dbReference type="ARBA" id="ARBA00022714"/>
    </source>
</evidence>
<dbReference type="InterPro" id="IPR020578">
    <property type="entry name" value="Aminotrans_V_PyrdxlP_BS"/>
</dbReference>
<evidence type="ECO:0000256" key="6">
    <source>
        <dbReference type="ARBA" id="ARBA00022898"/>
    </source>
</evidence>
<comment type="cofactor">
    <cofactor evidence="1 10 11">
        <name>pyridoxal 5'-phosphate</name>
        <dbReference type="ChEBI" id="CHEBI:597326"/>
    </cofactor>
</comment>
<comment type="function">
    <text evidence="10">Master enzyme that delivers sulfur to a number of partners involved in Fe-S cluster assembly, tRNA modification or cofactor biosynthesis. Catalyzes the removal of elemental sulfur atoms from cysteine to produce alanine. Functions as a sulfur delivery protein for Fe-S cluster synthesis onto IscU, an Fe-S scaffold assembly protein, as well as other S acceptor proteins.</text>
</comment>
<dbReference type="EC" id="2.8.1.7" evidence="10"/>
<comment type="similarity">
    <text evidence="2 10">Belongs to the class-V pyridoxal-phosphate-dependent aminotransferase family. NifS/IscS subfamily.</text>
</comment>
<evidence type="ECO:0000256" key="7">
    <source>
        <dbReference type="ARBA" id="ARBA00023004"/>
    </source>
</evidence>
<dbReference type="InterPro" id="IPR000192">
    <property type="entry name" value="Aminotrans_V_dom"/>
</dbReference>
<reference evidence="14" key="1">
    <citation type="journal article" date="2019" name="Int. J. Syst. Evol. Microbiol.">
        <title>The Global Catalogue of Microorganisms (GCM) 10K type strain sequencing project: providing services to taxonomists for standard genome sequencing and annotation.</title>
        <authorList>
            <consortium name="The Broad Institute Genomics Platform"/>
            <consortium name="The Broad Institute Genome Sequencing Center for Infectious Disease"/>
            <person name="Wu L."/>
            <person name="Ma J."/>
        </authorList>
    </citation>
    <scope>NUCLEOTIDE SEQUENCE [LARGE SCALE GENOMIC DNA]</scope>
    <source>
        <strain evidence="14">JCM 17805</strain>
    </source>
</reference>
<dbReference type="NCBIfam" id="TIGR02006">
    <property type="entry name" value="IscS"/>
    <property type="match status" value="1"/>
</dbReference>
<feature type="binding site" evidence="10">
    <location>
        <position position="183"/>
    </location>
    <ligand>
        <name>pyridoxal 5'-phosphate</name>
        <dbReference type="ChEBI" id="CHEBI:597326"/>
    </ligand>
</feature>
<keyword evidence="7 10" id="KW-0408">Iron</keyword>
<dbReference type="PROSITE" id="PS00595">
    <property type="entry name" value="AA_TRANSFER_CLASS_5"/>
    <property type="match status" value="1"/>
</dbReference>
<keyword evidence="8 10" id="KW-0411">Iron-sulfur</keyword>
<dbReference type="NCBIfam" id="NF010611">
    <property type="entry name" value="PRK14012.1"/>
    <property type="match status" value="1"/>
</dbReference>
<evidence type="ECO:0000313" key="13">
    <source>
        <dbReference type="EMBL" id="GAA4651167.1"/>
    </source>
</evidence>
<comment type="caution">
    <text evidence="10">Lacks conserved residue(s) required for the propagation of feature annotation.</text>
</comment>
<dbReference type="PIRSF" id="PIRSF005572">
    <property type="entry name" value="NifS"/>
    <property type="match status" value="1"/>
</dbReference>
<keyword evidence="6 10" id="KW-0663">Pyridoxal phosphate</keyword>
<dbReference type="SUPFAM" id="SSF53383">
    <property type="entry name" value="PLP-dependent transferases"/>
    <property type="match status" value="1"/>
</dbReference>
<dbReference type="InterPro" id="IPR015424">
    <property type="entry name" value="PyrdxlP-dep_Trfase"/>
</dbReference>
<comment type="subcellular location">
    <subcellularLocation>
        <location evidence="10">Cytoplasm</location>
    </subcellularLocation>
</comment>
<feature type="binding site" evidence="10">
    <location>
        <position position="155"/>
    </location>
    <ligand>
        <name>pyridoxal 5'-phosphate</name>
        <dbReference type="ChEBI" id="CHEBI:597326"/>
    </ligand>
</feature>
<sequence length="404" mass="44691">MKLPIYLDYSATTPVDPRVAEKMMQCLTTDGNFGNPASRSHLFGWKAEEAVENARKQVAELVNADPREIVWTSGATESDNLAIKGVARFYQKKGRHIITSKIEHKAVLDACRQLEREGFEVTYLSPDSDGLIQPQSVADAIREDTILVTLMHVNNEIGTITDIKAIGEITRERKVLFHVDAAQSAGKLPIDMEDMKVDLMSFCAHKIYGPKGVGALYVRRKPRVRIEAQIHGGGHERGMRSGTLPTHQLVGMGESFRIAGQEMAAENARLLALRNRFLGHLSDMEEVHVNGSLEQRVPGNLNVSFAFVEGESLIMALKDIAVSSGSACTSASLEPSYVLRALGLSDELAHSSLRFSFGRFTTEEDVDYAADKVRQAVIKLRELSPLWDMYQDGVDLNAVEWVAH</sequence>